<keyword evidence="8 10" id="KW-0675">Receptor</keyword>
<evidence type="ECO:0000256" key="3">
    <source>
        <dbReference type="ARBA" id="ARBA00022606"/>
    </source>
</evidence>
<dbReference type="InterPro" id="IPR004117">
    <property type="entry name" value="7tm6_olfct_rcpt"/>
</dbReference>
<sequence length="436" mass="50384">MEKYSVFVAFAPHFKALARVAYFKIVSKDESNAKRMLYELYRFMMWFFILLYNIQHLIRVIQENRVEVDLLLDIASSVAVRSQSLSSRRSLVRHSTEQLVDTLFILLTTLNCLGKQVAFNARSGRIHKIIETIQESTFAPTKPNHLDLLKKNAVSMSQILSFYQCGCLTCAALWTIFPFINRARGREVTFTGYLPFDTSVTSTFYLALAYMSVLITIQAFGHVTMDCTIVAFYAQAKVQIKMLRYNFEHFMDADEENIKIDTQITGTNYEQNTHKVNTNDIIIMTQKRLTNYVDHYEKIASFVKEVESIFSEAMIVQFFAMAWVICMTVYKIVSLSLLSVEFISMAMYLGCMLGQLFIYCYFGTKLKVESEFICQSVYCGDWLSLSPSFRRKLLVFMSYCSKPLALRTAYIIPMCLDTYIAVLKSSYSLFTFLNRN</sequence>
<accession>A0ABM3MJY5</accession>
<organism evidence="11 12">
    <name type="scientific">Galleria mellonella</name>
    <name type="common">Greater wax moth</name>
    <dbReference type="NCBI Taxonomy" id="7137"/>
    <lineage>
        <taxon>Eukaryota</taxon>
        <taxon>Metazoa</taxon>
        <taxon>Ecdysozoa</taxon>
        <taxon>Arthropoda</taxon>
        <taxon>Hexapoda</taxon>
        <taxon>Insecta</taxon>
        <taxon>Pterygota</taxon>
        <taxon>Neoptera</taxon>
        <taxon>Endopterygota</taxon>
        <taxon>Lepidoptera</taxon>
        <taxon>Glossata</taxon>
        <taxon>Ditrysia</taxon>
        <taxon>Pyraloidea</taxon>
        <taxon>Pyralidae</taxon>
        <taxon>Galleriinae</taxon>
        <taxon>Galleria</taxon>
    </lineage>
</organism>
<dbReference type="RefSeq" id="XP_052751691.1">
    <property type="nucleotide sequence ID" value="XM_052895731.1"/>
</dbReference>
<evidence type="ECO:0000256" key="8">
    <source>
        <dbReference type="ARBA" id="ARBA00023170"/>
    </source>
</evidence>
<evidence type="ECO:0000256" key="7">
    <source>
        <dbReference type="ARBA" id="ARBA00023136"/>
    </source>
</evidence>
<keyword evidence="2" id="KW-1003">Cell membrane</keyword>
<feature type="transmembrane region" description="Helical" evidence="10">
    <location>
        <begin position="160"/>
        <end position="180"/>
    </location>
</feature>
<keyword evidence="6 10" id="KW-1133">Transmembrane helix</keyword>
<comment type="subcellular location">
    <subcellularLocation>
        <location evidence="1 10">Cell membrane</location>
        <topology evidence="1 10">Multi-pass membrane protein</topology>
    </subcellularLocation>
</comment>
<dbReference type="GeneID" id="113511797"/>
<keyword evidence="3 10" id="KW-0716">Sensory transduction</keyword>
<gene>
    <name evidence="12" type="primary">LOC113511797</name>
</gene>
<evidence type="ECO:0000256" key="5">
    <source>
        <dbReference type="ARBA" id="ARBA00022725"/>
    </source>
</evidence>
<evidence type="ECO:0000313" key="12">
    <source>
        <dbReference type="RefSeq" id="XP_052751691.1"/>
    </source>
</evidence>
<feature type="transmembrane region" description="Helical" evidence="10">
    <location>
        <begin position="204"/>
        <end position="234"/>
    </location>
</feature>
<evidence type="ECO:0000256" key="9">
    <source>
        <dbReference type="ARBA" id="ARBA00023224"/>
    </source>
</evidence>
<evidence type="ECO:0000256" key="6">
    <source>
        <dbReference type="ARBA" id="ARBA00022989"/>
    </source>
</evidence>
<feature type="transmembrane region" description="Helical" evidence="10">
    <location>
        <begin position="309"/>
        <end position="330"/>
    </location>
</feature>
<keyword evidence="4 10" id="KW-0812">Transmembrane</keyword>
<evidence type="ECO:0000313" key="11">
    <source>
        <dbReference type="Proteomes" id="UP001652740"/>
    </source>
</evidence>
<keyword evidence="11" id="KW-1185">Reference proteome</keyword>
<evidence type="ECO:0000256" key="2">
    <source>
        <dbReference type="ARBA" id="ARBA00022475"/>
    </source>
</evidence>
<name>A0ABM3MJY5_GALME</name>
<protein>
    <recommendedName>
        <fullName evidence="10">Odorant receptor</fullName>
    </recommendedName>
</protein>
<comment type="similarity">
    <text evidence="10">Belongs to the insect chemoreceptor superfamily. Heteromeric odorant receptor channel (TC 1.A.69) family.</text>
</comment>
<keyword evidence="9 10" id="KW-0807">Transducer</keyword>
<evidence type="ECO:0000256" key="10">
    <source>
        <dbReference type="RuleBase" id="RU351113"/>
    </source>
</evidence>
<dbReference type="Proteomes" id="UP001652740">
    <property type="component" value="Unplaced"/>
</dbReference>
<dbReference type="Pfam" id="PF02949">
    <property type="entry name" value="7tm_6"/>
    <property type="match status" value="1"/>
</dbReference>
<feature type="transmembrane region" description="Helical" evidence="10">
    <location>
        <begin position="342"/>
        <end position="362"/>
    </location>
</feature>
<keyword evidence="7 10" id="KW-0472">Membrane</keyword>
<reference evidence="12" key="1">
    <citation type="submission" date="2025-08" db="UniProtKB">
        <authorList>
            <consortium name="RefSeq"/>
        </authorList>
    </citation>
    <scope>IDENTIFICATION</scope>
    <source>
        <tissue evidence="12">Whole larvae</tissue>
    </source>
</reference>
<dbReference type="PANTHER" id="PTHR21137">
    <property type="entry name" value="ODORANT RECEPTOR"/>
    <property type="match status" value="1"/>
</dbReference>
<proteinExistence type="inferred from homology"/>
<evidence type="ECO:0000256" key="4">
    <source>
        <dbReference type="ARBA" id="ARBA00022692"/>
    </source>
</evidence>
<evidence type="ECO:0000256" key="1">
    <source>
        <dbReference type="ARBA" id="ARBA00004651"/>
    </source>
</evidence>
<dbReference type="PANTHER" id="PTHR21137:SF35">
    <property type="entry name" value="ODORANT RECEPTOR 19A-RELATED"/>
    <property type="match status" value="1"/>
</dbReference>
<comment type="caution">
    <text evidence="10">Lacks conserved residue(s) required for the propagation of feature annotation.</text>
</comment>
<keyword evidence="5 10" id="KW-0552">Olfaction</keyword>